<evidence type="ECO:0000313" key="2">
    <source>
        <dbReference type="EMBL" id="GAT27498.1"/>
    </source>
</evidence>
<reference evidence="3" key="2">
    <citation type="submission" date="2016-02" db="EMBL/GenBank/DDBJ databases">
        <title>Genome sequencing of Aspergillus luchuensis NBRC 4314.</title>
        <authorList>
            <person name="Yamada O."/>
        </authorList>
    </citation>
    <scope>NUCLEOTIDE SEQUENCE [LARGE SCALE GENOMIC DNA]</scope>
    <source>
        <strain evidence="3">RIB 2604</strain>
    </source>
</reference>
<organism evidence="2 3">
    <name type="scientific">Aspergillus kawachii</name>
    <name type="common">White koji mold</name>
    <name type="synonym">Aspergillus awamori var. kawachi</name>
    <dbReference type="NCBI Taxonomy" id="1069201"/>
    <lineage>
        <taxon>Eukaryota</taxon>
        <taxon>Fungi</taxon>
        <taxon>Dikarya</taxon>
        <taxon>Ascomycota</taxon>
        <taxon>Pezizomycotina</taxon>
        <taxon>Eurotiomycetes</taxon>
        <taxon>Eurotiomycetidae</taxon>
        <taxon>Eurotiales</taxon>
        <taxon>Aspergillaceae</taxon>
        <taxon>Aspergillus</taxon>
        <taxon>Aspergillus subgen. Circumdati</taxon>
    </lineage>
</organism>
<dbReference type="VEuPathDB" id="FungiDB:ASPFODRAFT_56288"/>
<name>A0A146FPD7_ASPKA</name>
<proteinExistence type="predicted"/>
<reference evidence="2 3" key="1">
    <citation type="journal article" date="2016" name="DNA Res.">
        <title>Genome sequence of Aspergillus luchuensis NBRC 4314.</title>
        <authorList>
            <person name="Yamada O."/>
            <person name="Machida M."/>
            <person name="Hosoyama A."/>
            <person name="Goto M."/>
            <person name="Takahashi T."/>
            <person name="Futagami T."/>
            <person name="Yamagata Y."/>
            <person name="Takeuchi M."/>
            <person name="Kobayashi T."/>
            <person name="Koike H."/>
            <person name="Abe K."/>
            <person name="Asai K."/>
            <person name="Arita M."/>
            <person name="Fujita N."/>
            <person name="Fukuda K."/>
            <person name="Higa K."/>
            <person name="Horikawa H."/>
            <person name="Ishikawa T."/>
            <person name="Jinno K."/>
            <person name="Kato Y."/>
            <person name="Kirimura K."/>
            <person name="Mizutani O."/>
            <person name="Nakasone K."/>
            <person name="Sano M."/>
            <person name="Shiraishi Y."/>
            <person name="Tsukahara M."/>
            <person name="Gomi K."/>
        </authorList>
    </citation>
    <scope>NUCLEOTIDE SEQUENCE [LARGE SCALE GENOMIC DNA]</scope>
    <source>
        <strain evidence="2 3">RIB 2604</strain>
    </source>
</reference>
<accession>A0A146FPD7</accession>
<dbReference type="AlphaFoldDB" id="A0A146FPD7"/>
<dbReference type="Gene3D" id="3.30.1640.10">
    <property type="entry name" value="mini-chromosome maintenance (MCM) complex, chain A, domain 1"/>
    <property type="match status" value="1"/>
</dbReference>
<dbReference type="Pfam" id="PF14551">
    <property type="entry name" value="MCM_N"/>
    <property type="match status" value="1"/>
</dbReference>
<dbReference type="Proteomes" id="UP000075230">
    <property type="component" value="Unassembled WGS sequence"/>
</dbReference>
<feature type="domain" description="MCM N-terminal" evidence="1">
    <location>
        <begin position="35"/>
        <end position="79"/>
    </location>
</feature>
<evidence type="ECO:0000313" key="3">
    <source>
        <dbReference type="Proteomes" id="UP000075230"/>
    </source>
</evidence>
<gene>
    <name evidence="2" type="ORF">RIB2604_02111920</name>
</gene>
<dbReference type="EMBL" id="BCWF01000021">
    <property type="protein sequence ID" value="GAT27498.1"/>
    <property type="molecule type" value="Genomic_DNA"/>
</dbReference>
<protein>
    <submittedName>
        <fullName evidence="2">DNA replication licensing factor Mcm3</fullName>
    </submittedName>
</protein>
<sequence>MEGQFDDAAQDRVRAAVEFLDPTYGFPKLMPYVAQVSIDEIRAHNREMADGLLTSPYEYSDAFEKALKEIIKTLPNRPSRETGDDVVWETGHLHDARLASNSI</sequence>
<dbReference type="InterPro" id="IPR027925">
    <property type="entry name" value="MCM_N"/>
</dbReference>
<comment type="caution">
    <text evidence="2">The sequence shown here is derived from an EMBL/GenBank/DDBJ whole genome shotgun (WGS) entry which is preliminary data.</text>
</comment>
<evidence type="ECO:0000259" key="1">
    <source>
        <dbReference type="Pfam" id="PF14551"/>
    </source>
</evidence>